<dbReference type="EMBL" id="CDMZ01001509">
    <property type="protein sequence ID" value="CEM33651.1"/>
    <property type="molecule type" value="Genomic_DNA"/>
</dbReference>
<feature type="compositionally biased region" description="Basic and acidic residues" evidence="1">
    <location>
        <begin position="1180"/>
        <end position="1198"/>
    </location>
</feature>
<sequence length="1469" mass="161286">MYYSSSSRKGKKNRNTRPPVSFTELKNVAPLQGDPQAFQVHTGRRTWLLRASGPIERDMWIQAFERARRAAAPEEERDSTRQKEAAPGDHFKKKGKQKAEEVKKGSGDEINDGSELPLSSDQDPFSHQQKEGERESQNSSGGPSSSSSSGHHQSKETDSIEGLLREFIPYRPQAGRHRSIRQSFRIASPDPSPDSHQEGEAEAEGKEGRDRKRKSVLKAQEGRPRLLVNRTDPEQDLAMRRQGEEHLLGSSSSSSKPISSTENPEEEEEDGSEKSQENVKKEGGATRPGPSHAGAPISSSGDESLQIRPDSGEQTTEVVLFRHLFGTPPTHPSAPPASHPTARMGDSTMAIHQPHPGASSAAATNTKEKSTCLDVQQVPQSRQADEEEEPLQNSTAEISSLNLRSHHPNSLSKEREDDRETQKSETHTNNQAHLYSLPEERNTDSRMPTKDSVVQTDSPPLHQPNRTDHSHLTFPCHCLPPPSVPFRGKSLTSPTSSTFAHTHPPPAAIPSVASPPFLQAPSLWTPRPTSPPSWPSPPWPTSPADHHPPTPPGPWTPAMLLPPPMRQPGPQRRPSPRPFPSPRGPSIPPVHSAEQVPLHHRQVEMSASLHVLPPPSPKPHLRPSPYASPRSIPTTAHPIPLFPLDLATGYPRCSPLALRWVDSSTRMQREPNGAAIRLEGVSSPGLSDDHSGGRMRSVSPSPRLVSGGSPLPLGASRVDTVGSYIECRERQQSNQEVLWSPKASMLPQPAHFPPRAERISSSLSSGWQTVIRRQPRPSWNSGSFPFACVSRETGRRDTLCQEADENEKETPSPVGLSSLKKRKGFVPSRFSSIPFHQDQKKTVAKEKDSQQARKEQQKESSEVGYGESSLSPDDQIQKEAQRMERNEVSPSLTRQEGKVGMQQGSRLLALGENAEAVTASPSSNLPSKIVSSRQRAPSPHLKGSKRSLKDFPSSQFQQEQRDQSLSEGGPSSSLFDAKKRETLKKRLSTHQQTQQQIPPSRRAASQSEASPTLPGSRLFRGGEHGSRQDAGQSRWVKREENGQEVLALSTSLSFGSHGGSSGKRNEGEETNNDCSNESQVKKSLLVSPTFLELVSLEKDENNDREKSQGSLGDIENTTQHQMQKRKSLRDTLKTLKRGASVVRTGRPGGRRSIVAKEKEKEREGERERSRGRKRRAGSQSHREIEEIKEEDEKKKGDVIDSPPQRRSVNINMSTKEKKELQKLVLSHALGDPSPSSLLVCSPDSRKMLAGTVVNVSPSPIASSSASFQVDPGRARLLAGNSAGGFNAFSEVKEGVRAEKGERKRHGGAGMSEEVGERLALGISNDERVRELLNLGPAFSKCPVPPRLSLSGHTHFPLPFPTDSLSSSPQGARTWSGAVDRHADAPVWTQQEVLEVQIERGATASFSFMNGEATHGGSDSGSVCRGVREEEEGENEEERGQRKSVLARPRTSRDWRQYGHEALLRSQQGH</sequence>
<name>A0A0G4GT70_9ALVE</name>
<dbReference type="VEuPathDB" id="CryptoDB:Cvel_23212"/>
<feature type="compositionally biased region" description="Polar residues" evidence="1">
    <location>
        <begin position="919"/>
        <end position="935"/>
    </location>
</feature>
<feature type="compositionally biased region" description="Pro residues" evidence="1">
    <location>
        <begin position="528"/>
        <end position="541"/>
    </location>
</feature>
<dbReference type="SUPFAM" id="SSF50729">
    <property type="entry name" value="PH domain-like"/>
    <property type="match status" value="1"/>
</dbReference>
<feature type="region of interest" description="Disordered" evidence="1">
    <location>
        <begin position="1"/>
        <end position="28"/>
    </location>
</feature>
<dbReference type="InterPro" id="IPR001849">
    <property type="entry name" value="PH_domain"/>
</dbReference>
<reference evidence="3" key="1">
    <citation type="submission" date="2014-11" db="EMBL/GenBank/DDBJ databases">
        <authorList>
            <person name="Otto D Thomas"/>
            <person name="Naeem Raeece"/>
        </authorList>
    </citation>
    <scope>NUCLEOTIDE SEQUENCE</scope>
</reference>
<feature type="compositionally biased region" description="Basic and acidic residues" evidence="1">
    <location>
        <begin position="272"/>
        <end position="284"/>
    </location>
</feature>
<feature type="compositionally biased region" description="Polar residues" evidence="1">
    <location>
        <begin position="490"/>
        <end position="500"/>
    </location>
</feature>
<feature type="compositionally biased region" description="Pro residues" evidence="1">
    <location>
        <begin position="549"/>
        <end position="588"/>
    </location>
</feature>
<feature type="compositionally biased region" description="Polar residues" evidence="1">
    <location>
        <begin position="965"/>
        <end position="974"/>
    </location>
</feature>
<feature type="domain" description="PH" evidence="2">
    <location>
        <begin position="1"/>
        <end position="69"/>
    </location>
</feature>
<feature type="compositionally biased region" description="Basic and acidic residues" evidence="1">
    <location>
        <begin position="193"/>
        <end position="210"/>
    </location>
</feature>
<feature type="region of interest" description="Disordered" evidence="1">
    <location>
        <begin position="487"/>
        <end position="635"/>
    </location>
</feature>
<feature type="compositionally biased region" description="Basic and acidic residues" evidence="1">
    <location>
        <begin position="68"/>
        <end position="90"/>
    </location>
</feature>
<feature type="compositionally biased region" description="Pro residues" evidence="1">
    <location>
        <begin position="329"/>
        <end position="338"/>
    </location>
</feature>
<feature type="region of interest" description="Disordered" evidence="1">
    <location>
        <begin position="1095"/>
        <end position="1214"/>
    </location>
</feature>
<feature type="compositionally biased region" description="Polar residues" evidence="1">
    <location>
        <begin position="989"/>
        <end position="1010"/>
    </location>
</feature>
<feature type="region of interest" description="Disordered" evidence="1">
    <location>
        <begin position="68"/>
        <end position="469"/>
    </location>
</feature>
<feature type="compositionally biased region" description="Low complexity" evidence="1">
    <location>
        <begin position="509"/>
        <end position="527"/>
    </location>
</feature>
<feature type="compositionally biased region" description="Basic and acidic residues" evidence="1">
    <location>
        <begin position="875"/>
        <end position="887"/>
    </location>
</feature>
<feature type="compositionally biased region" description="Low complexity" evidence="1">
    <location>
        <begin position="250"/>
        <end position="262"/>
    </location>
</feature>
<protein>
    <recommendedName>
        <fullName evidence="2">PH domain-containing protein</fullName>
    </recommendedName>
</protein>
<evidence type="ECO:0000256" key="1">
    <source>
        <dbReference type="SAM" id="MobiDB-lite"/>
    </source>
</evidence>
<evidence type="ECO:0000259" key="2">
    <source>
        <dbReference type="PROSITE" id="PS50003"/>
    </source>
</evidence>
<evidence type="ECO:0000313" key="3">
    <source>
        <dbReference type="EMBL" id="CEM33651.1"/>
    </source>
</evidence>
<feature type="compositionally biased region" description="Polar residues" evidence="1">
    <location>
        <begin position="373"/>
        <end position="382"/>
    </location>
</feature>
<feature type="region of interest" description="Disordered" evidence="1">
    <location>
        <begin position="679"/>
        <end position="713"/>
    </location>
</feature>
<feature type="compositionally biased region" description="Basic and acidic residues" evidence="1">
    <location>
        <begin position="438"/>
        <end position="449"/>
    </location>
</feature>
<feature type="compositionally biased region" description="Basic and acidic residues" evidence="1">
    <location>
        <begin position="1095"/>
        <end position="1107"/>
    </location>
</feature>
<dbReference type="Gene3D" id="2.30.29.30">
    <property type="entry name" value="Pleckstrin-homology domain (PH domain)/Phosphotyrosine-binding domain (PTB)"/>
    <property type="match status" value="1"/>
</dbReference>
<feature type="compositionally biased region" description="Basic and acidic residues" evidence="1">
    <location>
        <begin position="231"/>
        <end position="247"/>
    </location>
</feature>
<organism evidence="3">
    <name type="scientific">Chromera velia CCMP2878</name>
    <dbReference type="NCBI Taxonomy" id="1169474"/>
    <lineage>
        <taxon>Eukaryota</taxon>
        <taxon>Sar</taxon>
        <taxon>Alveolata</taxon>
        <taxon>Colpodellida</taxon>
        <taxon>Chromeraceae</taxon>
        <taxon>Chromera</taxon>
    </lineage>
</organism>
<feature type="compositionally biased region" description="Basic and acidic residues" evidence="1">
    <location>
        <begin position="97"/>
        <end position="107"/>
    </location>
</feature>
<feature type="compositionally biased region" description="Basic and acidic residues" evidence="1">
    <location>
        <begin position="1154"/>
        <end position="1168"/>
    </location>
</feature>
<dbReference type="PROSITE" id="PS50003">
    <property type="entry name" value="PH_DOMAIN"/>
    <property type="match status" value="1"/>
</dbReference>
<feature type="compositionally biased region" description="Polar residues" evidence="1">
    <location>
        <begin position="117"/>
        <end position="127"/>
    </location>
</feature>
<feature type="compositionally biased region" description="Polar residues" evidence="1">
    <location>
        <begin position="391"/>
        <end position="411"/>
    </location>
</feature>
<feature type="region of interest" description="Disordered" evidence="1">
    <location>
        <begin position="1408"/>
        <end position="1458"/>
    </location>
</feature>
<dbReference type="InterPro" id="IPR011993">
    <property type="entry name" value="PH-like_dom_sf"/>
</dbReference>
<feature type="region of interest" description="Disordered" evidence="1">
    <location>
        <begin position="800"/>
        <end position="1082"/>
    </location>
</feature>
<gene>
    <name evidence="3" type="ORF">Cvel_23212</name>
</gene>
<accession>A0A0G4GT70</accession>
<feature type="compositionally biased region" description="Low complexity" evidence="1">
    <location>
        <begin position="137"/>
        <end position="151"/>
    </location>
</feature>
<proteinExistence type="predicted"/>
<feature type="compositionally biased region" description="Polar residues" evidence="1">
    <location>
        <begin position="1204"/>
        <end position="1213"/>
    </location>
</feature>
<feature type="compositionally biased region" description="Basic and acidic residues" evidence="1">
    <location>
        <begin position="412"/>
        <end position="426"/>
    </location>
</feature>
<feature type="compositionally biased region" description="Basic and acidic residues" evidence="1">
    <location>
        <begin position="837"/>
        <end position="861"/>
    </location>
</feature>